<evidence type="ECO:0000256" key="1">
    <source>
        <dbReference type="SAM" id="MobiDB-lite"/>
    </source>
</evidence>
<comment type="caution">
    <text evidence="2">The sequence shown here is derived from an EMBL/GenBank/DDBJ whole genome shotgun (WGS) entry which is preliminary data.</text>
</comment>
<accession>A0A8H3EJE0</accession>
<keyword evidence="3" id="KW-1185">Reference proteome</keyword>
<proteinExistence type="predicted"/>
<organism evidence="2 3">
    <name type="scientific">Heterodermia speciosa</name>
    <dbReference type="NCBI Taxonomy" id="116794"/>
    <lineage>
        <taxon>Eukaryota</taxon>
        <taxon>Fungi</taxon>
        <taxon>Dikarya</taxon>
        <taxon>Ascomycota</taxon>
        <taxon>Pezizomycotina</taxon>
        <taxon>Lecanoromycetes</taxon>
        <taxon>OSLEUM clade</taxon>
        <taxon>Lecanoromycetidae</taxon>
        <taxon>Caliciales</taxon>
        <taxon>Physciaceae</taxon>
        <taxon>Heterodermia</taxon>
    </lineage>
</organism>
<protein>
    <submittedName>
        <fullName evidence="2">Uncharacterized protein</fullName>
    </submittedName>
</protein>
<gene>
    <name evidence="2" type="ORF">HETSPECPRED_004886</name>
</gene>
<dbReference type="AlphaFoldDB" id="A0A8H3EJE0"/>
<feature type="region of interest" description="Disordered" evidence="1">
    <location>
        <begin position="1"/>
        <end position="33"/>
    </location>
</feature>
<evidence type="ECO:0000313" key="3">
    <source>
        <dbReference type="Proteomes" id="UP000664521"/>
    </source>
</evidence>
<dbReference type="OrthoDB" id="10673660at2759"/>
<dbReference type="EMBL" id="CAJPDS010000003">
    <property type="protein sequence ID" value="CAF9905132.1"/>
    <property type="molecule type" value="Genomic_DNA"/>
</dbReference>
<sequence>MSYHENPRNKSSKIHLYAQGSSGAPGDSLVQGYGDDPRIRHTTADNSNSSILNAWSSIPVRGSNPNVPADTVVRFGEKSEEESDIDDIAPDLAFEVTAKNLAVVLRLNSDIMYLHELMQTYISFDVAYRGEGFKWSSRASRHLDEIRDAVEQVYRTQRAVSLRQSPSQSVMIGAATQAAATFEGGERTYLEDTSEGYAFLDNISHTLDNWREKGTEEIEMLRYAVAEKWRQTVNK</sequence>
<reference evidence="2" key="1">
    <citation type="submission" date="2021-03" db="EMBL/GenBank/DDBJ databases">
        <authorList>
            <person name="Tagirdzhanova G."/>
        </authorList>
    </citation>
    <scope>NUCLEOTIDE SEQUENCE</scope>
</reference>
<evidence type="ECO:0000313" key="2">
    <source>
        <dbReference type="EMBL" id="CAF9905132.1"/>
    </source>
</evidence>
<name>A0A8H3EJE0_9LECA</name>
<dbReference type="Proteomes" id="UP000664521">
    <property type="component" value="Unassembled WGS sequence"/>
</dbReference>